<dbReference type="InterPro" id="IPR003084">
    <property type="entry name" value="HDAC_I/II"/>
</dbReference>
<evidence type="ECO:0000256" key="4">
    <source>
        <dbReference type="PIRNR" id="PIRNR037913"/>
    </source>
</evidence>
<keyword evidence="4" id="KW-0539">Nucleus</keyword>
<feature type="region of interest" description="Disordered" evidence="5">
    <location>
        <begin position="476"/>
        <end position="515"/>
    </location>
</feature>
<feature type="domain" description="Histone deacetylase" evidence="6">
    <location>
        <begin position="23"/>
        <end position="315"/>
    </location>
</feature>
<evidence type="ECO:0000259" key="6">
    <source>
        <dbReference type="Pfam" id="PF00850"/>
    </source>
</evidence>
<dbReference type="CDD" id="cd09991">
    <property type="entry name" value="HDAC_classI"/>
    <property type="match status" value="1"/>
</dbReference>
<evidence type="ECO:0000313" key="8">
    <source>
        <dbReference type="Proteomes" id="UP001150062"/>
    </source>
</evidence>
<dbReference type="PIRSF" id="PIRSF037913">
    <property type="entry name" value="His_deacetylse_1"/>
    <property type="match status" value="1"/>
</dbReference>
<organism evidence="7 8">
    <name type="scientific">Anaeramoeba flamelloides</name>
    <dbReference type="NCBI Taxonomy" id="1746091"/>
    <lineage>
        <taxon>Eukaryota</taxon>
        <taxon>Metamonada</taxon>
        <taxon>Anaeramoebidae</taxon>
        <taxon>Anaeramoeba</taxon>
    </lineage>
</organism>
<protein>
    <recommendedName>
        <fullName evidence="1 4">Histone deacetylase</fullName>
        <ecNumber evidence="1 4">3.5.1.98</ecNumber>
    </recommendedName>
</protein>
<gene>
    <name evidence="7" type="ORF">M0813_05287</name>
</gene>
<dbReference type="InterPro" id="IPR023696">
    <property type="entry name" value="Ureohydrolase_dom_sf"/>
</dbReference>
<comment type="similarity">
    <text evidence="4">Belongs to the histone deacetylase family. HD Type 1 subfamily.</text>
</comment>
<dbReference type="Pfam" id="PF00850">
    <property type="entry name" value="Hist_deacetyl"/>
    <property type="match status" value="1"/>
</dbReference>
<keyword evidence="2 4" id="KW-0378">Hydrolase</keyword>
<dbReference type="EC" id="3.5.1.98" evidence="1 4"/>
<accession>A0ABQ8XHL6</accession>
<dbReference type="SUPFAM" id="SSF52768">
    <property type="entry name" value="Arginase/deacetylase"/>
    <property type="match status" value="1"/>
</dbReference>
<evidence type="ECO:0000256" key="1">
    <source>
        <dbReference type="ARBA" id="ARBA00012111"/>
    </source>
</evidence>
<comment type="subcellular location">
    <subcellularLocation>
        <location evidence="4">Nucleus</location>
    </subcellularLocation>
</comment>
<reference evidence="7" key="1">
    <citation type="submission" date="2022-08" db="EMBL/GenBank/DDBJ databases">
        <title>Novel sulfate-reducing endosymbionts in the free-living metamonad Anaeramoeba.</title>
        <authorList>
            <person name="Jerlstrom-Hultqvist J."/>
            <person name="Cepicka I."/>
            <person name="Gallot-Lavallee L."/>
            <person name="Salas-Leiva D."/>
            <person name="Curtis B.A."/>
            <person name="Zahonova K."/>
            <person name="Pipaliya S."/>
            <person name="Dacks J."/>
            <person name="Roger A.J."/>
        </authorList>
    </citation>
    <scope>NUCLEOTIDE SEQUENCE</scope>
    <source>
        <strain evidence="7">Schooner1</strain>
    </source>
</reference>
<keyword evidence="8" id="KW-1185">Reference proteome</keyword>
<sequence>MSKKKVSYFYHSDVGNYHYSTEHPMKPHRIRMANELIKIYGLHNKMQIFSPKIEQFGVREMTKFHSDEYIKFLKLITPETQDQFQRQMNSFNVGEDSPVFVGLFDFCKISSAGSVEGASKLNLGKSDIAINWAGGLHHAKTDQASGFCYVNDIVLGILELLKYHNRVLYIDIDIHHGDGVEEAFYTTDRVMTCSFHKYGSGYFPGTGNIKDVGYKGGKNYSVNFPLDDGMDDETYVKFFKKTITAVMDFYQPNAIVMQCGADSLSGDRLGCFNLTLKGHGECVKFIRSYNKPLLVLGGGGYTIKNVSRCWAYETSLLIDQTELPNELPIHEFYNYYTPVYQLHLEPLYMPNKNDSLVLEKHFQEIYENLKDLIPSPSNGERFRPPDLLINESEFETDEFLNEKSDFRFTEKEFNSQVQPFNEFYESPNYRQKNKLWVKKSIEDVVQKYKFDSAFNNKILESFNIVNNFNNINEIEKERKKENVIKERKEEKERKERKEKESKQKERTERREKESK</sequence>
<evidence type="ECO:0000256" key="5">
    <source>
        <dbReference type="SAM" id="MobiDB-lite"/>
    </source>
</evidence>
<evidence type="ECO:0000256" key="2">
    <source>
        <dbReference type="ARBA" id="ARBA00022801"/>
    </source>
</evidence>
<keyword evidence="4" id="KW-0805">Transcription regulation</keyword>
<dbReference type="PANTHER" id="PTHR10625">
    <property type="entry name" value="HISTONE DEACETYLASE HDAC1-RELATED"/>
    <property type="match status" value="1"/>
</dbReference>
<keyword evidence="3 4" id="KW-0156">Chromatin regulator</keyword>
<dbReference type="PRINTS" id="PR01270">
    <property type="entry name" value="HDASUPER"/>
</dbReference>
<dbReference type="EMBL" id="JAOAOG010000295">
    <property type="protein sequence ID" value="KAJ6232132.1"/>
    <property type="molecule type" value="Genomic_DNA"/>
</dbReference>
<keyword evidence="4" id="KW-0804">Transcription</keyword>
<name>A0ABQ8XHL6_9EUKA</name>
<dbReference type="InterPro" id="IPR023801">
    <property type="entry name" value="His_deacetylse_dom"/>
</dbReference>
<comment type="caution">
    <text evidence="7">The sequence shown here is derived from an EMBL/GenBank/DDBJ whole genome shotgun (WGS) entry which is preliminary data.</text>
</comment>
<dbReference type="InterPro" id="IPR000286">
    <property type="entry name" value="HDACs"/>
</dbReference>
<comment type="catalytic activity">
    <reaction evidence="4">
        <text>N(6)-acetyl-L-lysyl-[histone] + H2O = L-lysyl-[histone] + acetate</text>
        <dbReference type="Rhea" id="RHEA:58196"/>
        <dbReference type="Rhea" id="RHEA-COMP:9845"/>
        <dbReference type="Rhea" id="RHEA-COMP:11338"/>
        <dbReference type="ChEBI" id="CHEBI:15377"/>
        <dbReference type="ChEBI" id="CHEBI:29969"/>
        <dbReference type="ChEBI" id="CHEBI:30089"/>
        <dbReference type="ChEBI" id="CHEBI:61930"/>
        <dbReference type="EC" id="3.5.1.98"/>
    </reaction>
</comment>
<dbReference type="InterPro" id="IPR037138">
    <property type="entry name" value="His_deacetylse_dom_sf"/>
</dbReference>
<dbReference type="PANTHER" id="PTHR10625:SF10">
    <property type="entry name" value="HISTONE DEACETYLASE HDAC1"/>
    <property type="match status" value="1"/>
</dbReference>
<evidence type="ECO:0000256" key="3">
    <source>
        <dbReference type="ARBA" id="ARBA00022853"/>
    </source>
</evidence>
<dbReference type="Gene3D" id="3.40.800.20">
    <property type="entry name" value="Histone deacetylase domain"/>
    <property type="match status" value="1"/>
</dbReference>
<evidence type="ECO:0000313" key="7">
    <source>
        <dbReference type="EMBL" id="KAJ6232132.1"/>
    </source>
</evidence>
<dbReference type="PRINTS" id="PR01271">
    <property type="entry name" value="HISDACETLASE"/>
</dbReference>
<dbReference type="Proteomes" id="UP001150062">
    <property type="component" value="Unassembled WGS sequence"/>
</dbReference>
<proteinExistence type="inferred from homology"/>